<feature type="transmembrane region" description="Helical" evidence="1">
    <location>
        <begin position="92"/>
        <end position="115"/>
    </location>
</feature>
<keyword evidence="1" id="KW-1133">Transmembrane helix</keyword>
<feature type="transmembrane region" description="Helical" evidence="1">
    <location>
        <begin position="207"/>
        <end position="230"/>
    </location>
</feature>
<evidence type="ECO:0000313" key="3">
    <source>
        <dbReference type="Proteomes" id="UP000611640"/>
    </source>
</evidence>
<proteinExistence type="predicted"/>
<feature type="transmembrane region" description="Helical" evidence="1">
    <location>
        <begin position="143"/>
        <end position="165"/>
    </location>
</feature>
<organism evidence="2 3">
    <name type="scientific">Actinocatenispora thailandica</name>
    <dbReference type="NCBI Taxonomy" id="227318"/>
    <lineage>
        <taxon>Bacteria</taxon>
        <taxon>Bacillati</taxon>
        <taxon>Actinomycetota</taxon>
        <taxon>Actinomycetes</taxon>
        <taxon>Micromonosporales</taxon>
        <taxon>Micromonosporaceae</taxon>
        <taxon>Actinocatenispora</taxon>
    </lineage>
</organism>
<name>A0A7R7DN17_9ACTN</name>
<reference evidence="2 3" key="1">
    <citation type="submission" date="2020-08" db="EMBL/GenBank/DDBJ databases">
        <title>Whole genome shotgun sequence of Actinocatenispora thailandica NBRC 105041.</title>
        <authorList>
            <person name="Komaki H."/>
            <person name="Tamura T."/>
        </authorList>
    </citation>
    <scope>NUCLEOTIDE SEQUENCE [LARGE SCALE GENOMIC DNA]</scope>
    <source>
        <strain evidence="2 3">NBRC 105041</strain>
    </source>
</reference>
<feature type="transmembrane region" description="Helical" evidence="1">
    <location>
        <begin position="172"/>
        <end position="195"/>
    </location>
</feature>
<keyword evidence="3" id="KW-1185">Reference proteome</keyword>
<evidence type="ECO:0000256" key="1">
    <source>
        <dbReference type="SAM" id="Phobius"/>
    </source>
</evidence>
<dbReference type="RefSeq" id="WP_203961120.1">
    <property type="nucleotide sequence ID" value="NZ_AP023355.1"/>
</dbReference>
<dbReference type="KEGG" id="atl:Athai_18850"/>
<dbReference type="AlphaFoldDB" id="A0A7R7DN17"/>
<keyword evidence="1" id="KW-0812">Transmembrane</keyword>
<evidence type="ECO:0000313" key="2">
    <source>
        <dbReference type="EMBL" id="BCJ34382.1"/>
    </source>
</evidence>
<dbReference type="EMBL" id="AP023355">
    <property type="protein sequence ID" value="BCJ34382.1"/>
    <property type="molecule type" value="Genomic_DNA"/>
</dbReference>
<gene>
    <name evidence="2" type="ORF">Athai_18850</name>
</gene>
<feature type="transmembrane region" description="Helical" evidence="1">
    <location>
        <begin position="24"/>
        <end position="45"/>
    </location>
</feature>
<protein>
    <submittedName>
        <fullName evidence="2">Uncharacterized protein</fullName>
    </submittedName>
</protein>
<accession>A0A7R7DN17</accession>
<sequence>MTTTAAPRVPPILTVSRYLLLDRVTYLVLPWLWAAFGFGLDVVILKLLPDDHSAQRWVGGLLAAFAVVFALGIQTVARALPFGLALGVSRRTYFLGASALAAGLAACFGTVVTIGQVVERGTGGWGIRMAYFRVPGVLDGTWWQTWLTASAAFVLVFAYGMWYGLVHRGAGLIGTVVFGAAQGALLTLLAAIVTWTHNWLRLGHLLATGPVAAILAGLAALLLAGGLLTVRRLQI</sequence>
<dbReference type="Proteomes" id="UP000611640">
    <property type="component" value="Chromosome"/>
</dbReference>
<feature type="transmembrane region" description="Helical" evidence="1">
    <location>
        <begin position="57"/>
        <end position="80"/>
    </location>
</feature>
<keyword evidence="1" id="KW-0472">Membrane</keyword>